<keyword evidence="3" id="KW-1185">Reference proteome</keyword>
<proteinExistence type="predicted"/>
<evidence type="ECO:0000259" key="1">
    <source>
        <dbReference type="Pfam" id="PF20700"/>
    </source>
</evidence>
<reference evidence="2" key="1">
    <citation type="journal article" date="2019" name="bioRxiv">
        <title>The Genome of the Zebra Mussel, Dreissena polymorpha: A Resource for Invasive Species Research.</title>
        <authorList>
            <person name="McCartney M.A."/>
            <person name="Auch B."/>
            <person name="Kono T."/>
            <person name="Mallez S."/>
            <person name="Zhang Y."/>
            <person name="Obille A."/>
            <person name="Becker A."/>
            <person name="Abrahante J.E."/>
            <person name="Garbe J."/>
            <person name="Badalamenti J.P."/>
            <person name="Herman A."/>
            <person name="Mangelson H."/>
            <person name="Liachko I."/>
            <person name="Sullivan S."/>
            <person name="Sone E.D."/>
            <person name="Koren S."/>
            <person name="Silverstein K.A.T."/>
            <person name="Beckman K.B."/>
            <person name="Gohl D.M."/>
        </authorList>
    </citation>
    <scope>NUCLEOTIDE SEQUENCE</scope>
    <source>
        <strain evidence="2">Duluth1</strain>
        <tissue evidence="2">Whole animal</tissue>
    </source>
</reference>
<reference evidence="2" key="2">
    <citation type="submission" date="2020-11" db="EMBL/GenBank/DDBJ databases">
        <authorList>
            <person name="McCartney M.A."/>
            <person name="Auch B."/>
            <person name="Kono T."/>
            <person name="Mallez S."/>
            <person name="Becker A."/>
            <person name="Gohl D.M."/>
            <person name="Silverstein K.A.T."/>
            <person name="Koren S."/>
            <person name="Bechman K.B."/>
            <person name="Herman A."/>
            <person name="Abrahante J.E."/>
            <person name="Garbe J."/>
        </authorList>
    </citation>
    <scope>NUCLEOTIDE SEQUENCE</scope>
    <source>
        <strain evidence="2">Duluth1</strain>
        <tissue evidence="2">Whole animal</tissue>
    </source>
</reference>
<evidence type="ECO:0000313" key="2">
    <source>
        <dbReference type="EMBL" id="KAH3736817.1"/>
    </source>
</evidence>
<accession>A0A9D4D0X1</accession>
<organism evidence="2 3">
    <name type="scientific">Dreissena polymorpha</name>
    <name type="common">Zebra mussel</name>
    <name type="synonym">Mytilus polymorpha</name>
    <dbReference type="NCBI Taxonomy" id="45954"/>
    <lineage>
        <taxon>Eukaryota</taxon>
        <taxon>Metazoa</taxon>
        <taxon>Spiralia</taxon>
        <taxon>Lophotrochozoa</taxon>
        <taxon>Mollusca</taxon>
        <taxon>Bivalvia</taxon>
        <taxon>Autobranchia</taxon>
        <taxon>Heteroconchia</taxon>
        <taxon>Euheterodonta</taxon>
        <taxon>Imparidentia</taxon>
        <taxon>Neoheterodontei</taxon>
        <taxon>Myida</taxon>
        <taxon>Dreissenoidea</taxon>
        <taxon>Dreissenidae</taxon>
        <taxon>Dreissena</taxon>
    </lineage>
</organism>
<feature type="domain" description="Mutator-like transposase" evidence="1">
    <location>
        <begin position="9"/>
        <end position="130"/>
    </location>
</feature>
<dbReference type="EMBL" id="JAIWYP010000011">
    <property type="protein sequence ID" value="KAH3736817.1"/>
    <property type="molecule type" value="Genomic_DNA"/>
</dbReference>
<gene>
    <name evidence="2" type="ORF">DPMN_043390</name>
</gene>
<dbReference type="Proteomes" id="UP000828390">
    <property type="component" value="Unassembled WGS sequence"/>
</dbReference>
<sequence>MQCLRNIIQQVHQQNCKNSLVSVSVVHRRGLAISICAECRGCHYKSTPMELSNTIKKPRGPGAGVLNEMILLPVMKSKMGMADVSLVLSCLNIKPPSDSLMQKKMNLMSDKATTVNEDEMCNNQHYVSRILTLSGRWTRNFSGLCHSATHSRTLGRGRATLILARAVGINVKKNSQMYMNLNRIDQKSQYHSRRKKSQAYKQSRYFLRKRVSNRPLLQESLYSCEPSTSSQDHSYGITY</sequence>
<dbReference type="AlphaFoldDB" id="A0A9D4D0X1"/>
<dbReference type="Pfam" id="PF20700">
    <property type="entry name" value="Mutator"/>
    <property type="match status" value="1"/>
</dbReference>
<name>A0A9D4D0X1_DREPO</name>
<comment type="caution">
    <text evidence="2">The sequence shown here is derived from an EMBL/GenBank/DDBJ whole genome shotgun (WGS) entry which is preliminary data.</text>
</comment>
<dbReference type="InterPro" id="IPR049012">
    <property type="entry name" value="Mutator_transp_dom"/>
</dbReference>
<protein>
    <recommendedName>
        <fullName evidence="1">Mutator-like transposase domain-containing protein</fullName>
    </recommendedName>
</protein>
<evidence type="ECO:0000313" key="3">
    <source>
        <dbReference type="Proteomes" id="UP000828390"/>
    </source>
</evidence>